<dbReference type="AlphaFoldDB" id="W1XLK6"/>
<reference evidence="2" key="1">
    <citation type="submission" date="2013-12" db="EMBL/GenBank/DDBJ databases">
        <title>A Varibaculum cambriense genome reconstructed from a premature infant gut community with otherwise low bacterial novelty that shifts toward anaerobic metabolism during the third week of life.</title>
        <authorList>
            <person name="Brown C.T."/>
            <person name="Sharon I."/>
            <person name="Thomas B.C."/>
            <person name="Castelle C.J."/>
            <person name="Morowitz M.J."/>
            <person name="Banfield J.F."/>
        </authorList>
    </citation>
    <scope>NUCLEOTIDE SEQUENCE</scope>
</reference>
<organism evidence="2">
    <name type="scientific">human gut metagenome</name>
    <dbReference type="NCBI Taxonomy" id="408170"/>
    <lineage>
        <taxon>unclassified sequences</taxon>
        <taxon>metagenomes</taxon>
        <taxon>organismal metagenomes</taxon>
    </lineage>
</organism>
<sequence>TFNEAYMMHTTTSPHYGIVASTETAAAMMKGNAGKRLINGSIERAIKFRKEIKRLRTESDGWFFDVWQPDHIDTTECWPLRSDSTWHGFKNIDNEHMYLDPIKVTLLTPGMEKDGTMSDFGIPASIVAK</sequence>
<proteinExistence type="predicted"/>
<dbReference type="Gene3D" id="3.40.640.10">
    <property type="entry name" value="Type I PLP-dependent aspartate aminotransferase-like (Major domain)"/>
    <property type="match status" value="1"/>
</dbReference>
<dbReference type="GO" id="GO:0006527">
    <property type="term" value="P:L-arginine catabolic process"/>
    <property type="evidence" value="ECO:0007669"/>
    <property type="project" value="TreeGrafter"/>
</dbReference>
<accession>W1XLK6</accession>
<dbReference type="GO" id="GO:0005829">
    <property type="term" value="C:cytosol"/>
    <property type="evidence" value="ECO:0007669"/>
    <property type="project" value="TreeGrafter"/>
</dbReference>
<gene>
    <name evidence="2" type="ORF">Q604_UNBC15167G0001</name>
</gene>
<dbReference type="Gene3D" id="3.90.1150.10">
    <property type="entry name" value="Aspartate Aminotransferase, domain 1"/>
    <property type="match status" value="1"/>
</dbReference>
<evidence type="ECO:0000313" key="2">
    <source>
        <dbReference type="EMBL" id="ETJ30315.1"/>
    </source>
</evidence>
<dbReference type="GO" id="GO:0008792">
    <property type="term" value="F:arginine decarboxylase activity"/>
    <property type="evidence" value="ECO:0007669"/>
    <property type="project" value="TreeGrafter"/>
</dbReference>
<dbReference type="GO" id="GO:0030170">
    <property type="term" value="F:pyridoxal phosphate binding"/>
    <property type="evidence" value="ECO:0007669"/>
    <property type="project" value="TreeGrafter"/>
</dbReference>
<dbReference type="SUPFAM" id="SSF53383">
    <property type="entry name" value="PLP-dependent transferases"/>
    <property type="match status" value="1"/>
</dbReference>
<dbReference type="InterPro" id="IPR015422">
    <property type="entry name" value="PyrdxlP-dep_Trfase_small"/>
</dbReference>
<feature type="non-terminal residue" evidence="2">
    <location>
        <position position="129"/>
    </location>
</feature>
<dbReference type="InterPro" id="IPR015421">
    <property type="entry name" value="PyrdxlP-dep_Trfase_major"/>
</dbReference>
<dbReference type="InterPro" id="IPR000310">
    <property type="entry name" value="Orn/Lys/Arg_deCO2ase_major_dom"/>
</dbReference>
<name>W1XLK6_9ZZZZ</name>
<dbReference type="PANTHER" id="PTHR45229">
    <property type="entry name" value="CONSTITUTIVE ORNITHINE DECARBOXYLASE"/>
    <property type="match status" value="1"/>
</dbReference>
<dbReference type="InterPro" id="IPR011193">
    <property type="entry name" value="Orn/lys/arg_de-COase"/>
</dbReference>
<feature type="non-terminal residue" evidence="2">
    <location>
        <position position="1"/>
    </location>
</feature>
<dbReference type="InterPro" id="IPR015424">
    <property type="entry name" value="PyrdxlP-dep_Trfase"/>
</dbReference>
<dbReference type="EMBL" id="AZMM01015167">
    <property type="protein sequence ID" value="ETJ30315.1"/>
    <property type="molecule type" value="Genomic_DNA"/>
</dbReference>
<dbReference type="Pfam" id="PF01276">
    <property type="entry name" value="OKR_DC_1"/>
    <property type="match status" value="1"/>
</dbReference>
<evidence type="ECO:0000259" key="1">
    <source>
        <dbReference type="Pfam" id="PF01276"/>
    </source>
</evidence>
<dbReference type="PANTHER" id="PTHR45229:SF3">
    <property type="entry name" value="BIODEGRADATIVE ARGININE DECARBOXYLASE"/>
    <property type="match status" value="1"/>
</dbReference>
<protein>
    <submittedName>
        <fullName evidence="2">Lysine decarboxylase, inducible</fullName>
    </submittedName>
</protein>
<comment type="caution">
    <text evidence="2">The sequence shown here is derived from an EMBL/GenBank/DDBJ whole genome shotgun (WGS) entry which is preliminary data.</text>
</comment>
<feature type="domain" description="Orn/Lys/Arg decarboxylases family 1 pyridoxal-P attachment site" evidence="1">
    <location>
        <begin position="1"/>
        <end position="129"/>
    </location>
</feature>